<gene>
    <name evidence="9" type="ORF">SYNTR_0855</name>
</gene>
<dbReference type="EMBL" id="CP046457">
    <property type="protein sequence ID" value="QGT99448.1"/>
    <property type="molecule type" value="Genomic_DNA"/>
</dbReference>
<feature type="transmembrane region" description="Helical" evidence="8">
    <location>
        <begin position="209"/>
        <end position="227"/>
    </location>
</feature>
<feature type="transmembrane region" description="Helical" evidence="8">
    <location>
        <begin position="105"/>
        <end position="127"/>
    </location>
</feature>
<dbReference type="InterPro" id="IPR000522">
    <property type="entry name" value="ABC_transptr_permease_BtuC"/>
</dbReference>
<protein>
    <submittedName>
        <fullName evidence="9">Vitamin B12 ABC transporter, permease component BtuC</fullName>
    </submittedName>
</protein>
<evidence type="ECO:0000256" key="1">
    <source>
        <dbReference type="ARBA" id="ARBA00004651"/>
    </source>
</evidence>
<dbReference type="Gene3D" id="1.10.3470.10">
    <property type="entry name" value="ABC transporter involved in vitamin B12 uptake, BtuC"/>
    <property type="match status" value="1"/>
</dbReference>
<evidence type="ECO:0000313" key="9">
    <source>
        <dbReference type="EMBL" id="QGT99448.1"/>
    </source>
</evidence>
<evidence type="ECO:0000256" key="6">
    <source>
        <dbReference type="ARBA" id="ARBA00022989"/>
    </source>
</evidence>
<keyword evidence="6 8" id="KW-1133">Transmembrane helix</keyword>
<keyword evidence="10" id="KW-1185">Reference proteome</keyword>
<evidence type="ECO:0000256" key="4">
    <source>
        <dbReference type="ARBA" id="ARBA00022475"/>
    </source>
</evidence>
<proteinExistence type="inferred from homology"/>
<name>A0A6I6D954_9FIRM</name>
<dbReference type="GO" id="GO:0033214">
    <property type="term" value="P:siderophore-iron import into cell"/>
    <property type="evidence" value="ECO:0007669"/>
    <property type="project" value="TreeGrafter"/>
</dbReference>
<evidence type="ECO:0000313" key="10">
    <source>
        <dbReference type="Proteomes" id="UP000426444"/>
    </source>
</evidence>
<dbReference type="Proteomes" id="UP000426444">
    <property type="component" value="Chromosome"/>
</dbReference>
<dbReference type="SUPFAM" id="SSF81345">
    <property type="entry name" value="ABC transporter involved in vitamin B12 uptake, BtuC"/>
    <property type="match status" value="1"/>
</dbReference>
<dbReference type="CDD" id="cd06550">
    <property type="entry name" value="TM_ABC_iron-siderophores_like"/>
    <property type="match status" value="1"/>
</dbReference>
<comment type="similarity">
    <text evidence="2">Belongs to the binding-protein-dependent transport system permease family. FecCD subfamily.</text>
</comment>
<dbReference type="OrthoDB" id="9792889at2"/>
<dbReference type="GO" id="GO:0022857">
    <property type="term" value="F:transmembrane transporter activity"/>
    <property type="evidence" value="ECO:0007669"/>
    <property type="project" value="InterPro"/>
</dbReference>
<feature type="transmembrane region" description="Helical" evidence="8">
    <location>
        <begin position="134"/>
        <end position="154"/>
    </location>
</feature>
<feature type="transmembrane region" description="Helical" evidence="8">
    <location>
        <begin position="73"/>
        <end position="93"/>
    </location>
</feature>
<dbReference type="Pfam" id="PF01032">
    <property type="entry name" value="FecCD"/>
    <property type="match status" value="1"/>
</dbReference>
<feature type="transmembrane region" description="Helical" evidence="8">
    <location>
        <begin position="294"/>
        <end position="317"/>
    </location>
</feature>
<dbReference type="PANTHER" id="PTHR30472">
    <property type="entry name" value="FERRIC ENTEROBACTIN TRANSPORT SYSTEM PERMEASE PROTEIN"/>
    <property type="match status" value="1"/>
</dbReference>
<keyword evidence="7 8" id="KW-0472">Membrane</keyword>
<organism evidence="9 10">
    <name type="scientific">Candidatus Syntrophocurvum alkaliphilum</name>
    <dbReference type="NCBI Taxonomy" id="2293317"/>
    <lineage>
        <taxon>Bacteria</taxon>
        <taxon>Bacillati</taxon>
        <taxon>Bacillota</taxon>
        <taxon>Clostridia</taxon>
        <taxon>Eubacteriales</taxon>
        <taxon>Syntrophomonadaceae</taxon>
        <taxon>Candidatus Syntrophocurvum</taxon>
    </lineage>
</organism>
<reference evidence="10" key="1">
    <citation type="journal article" date="2019" name="Microbiology">
        <title>Complete Genome Sequence of an Uncultured Bacterium of the Candidate Phylum Bipolaricaulota.</title>
        <authorList>
            <person name="Kadnikov V.V."/>
            <person name="Mardanov A.V."/>
            <person name="Beletsky A.V."/>
            <person name="Frank Y.A."/>
            <person name="Karnachuk O.V."/>
            <person name="Ravin N.V."/>
        </authorList>
    </citation>
    <scope>NUCLEOTIDE SEQUENCE [LARGE SCALE GENOMIC DNA]</scope>
</reference>
<accession>A0A6I6D954</accession>
<dbReference type="AlphaFoldDB" id="A0A6I6D954"/>
<keyword evidence="5 8" id="KW-0812">Transmembrane</keyword>
<feature type="transmembrane region" description="Helical" evidence="8">
    <location>
        <begin position="323"/>
        <end position="341"/>
    </location>
</feature>
<dbReference type="RefSeq" id="WP_156203346.1">
    <property type="nucleotide sequence ID" value="NZ_CP046457.1"/>
</dbReference>
<feature type="transmembrane region" description="Helical" evidence="8">
    <location>
        <begin position="253"/>
        <end position="282"/>
    </location>
</feature>
<evidence type="ECO:0000256" key="7">
    <source>
        <dbReference type="ARBA" id="ARBA00023136"/>
    </source>
</evidence>
<feature type="transmembrane region" description="Helical" evidence="8">
    <location>
        <begin position="43"/>
        <end position="61"/>
    </location>
</feature>
<keyword evidence="3" id="KW-0813">Transport</keyword>
<comment type="subcellular location">
    <subcellularLocation>
        <location evidence="1">Cell membrane</location>
        <topology evidence="1">Multi-pass membrane protein</topology>
    </subcellularLocation>
</comment>
<keyword evidence="4" id="KW-1003">Cell membrane</keyword>
<dbReference type="KEGG" id="salq:SYNTR_0855"/>
<evidence type="ECO:0000256" key="8">
    <source>
        <dbReference type="SAM" id="Phobius"/>
    </source>
</evidence>
<dbReference type="GO" id="GO:0005886">
    <property type="term" value="C:plasma membrane"/>
    <property type="evidence" value="ECO:0007669"/>
    <property type="project" value="UniProtKB-SubCell"/>
</dbReference>
<dbReference type="InterPro" id="IPR037294">
    <property type="entry name" value="ABC_BtuC-like"/>
</dbReference>
<dbReference type="PANTHER" id="PTHR30472:SF25">
    <property type="entry name" value="ABC TRANSPORTER PERMEASE PROTEIN MJ0876-RELATED"/>
    <property type="match status" value="1"/>
</dbReference>
<evidence type="ECO:0000256" key="5">
    <source>
        <dbReference type="ARBA" id="ARBA00022692"/>
    </source>
</evidence>
<evidence type="ECO:0000256" key="3">
    <source>
        <dbReference type="ARBA" id="ARBA00022448"/>
    </source>
</evidence>
<evidence type="ECO:0000256" key="2">
    <source>
        <dbReference type="ARBA" id="ARBA00007935"/>
    </source>
</evidence>
<sequence>MSNQWINRLLLGLGLLVPAFILTMIISSTLGSANIDVITVLRMLIYKIPYLGELLIIADWSDTTETIVYEIRVPRILLGGIVGGALGLAGASFQGLLRNPLADPYTVGVSSGAAVGAVFAFMIGGGVTYLQFGLVPFFAFIGAMTAITIVYQLAKIGGRVAVETLILAGVVVGSFLTALLSFMLTRAYNNLEQVVFWLMGSLALRSWDYIIFISPFIFFGMILLWLLSRELNVMALGEDTAHHLGVSVEKAKILVLFLASLITALAVSIAGTIGFVGLVVPHIVRMILGPDHRVLIPISALVGGLFLIWADTIARIIITPSELPVGVITALIGAPFFGYLLRVRKKSMSI</sequence>
<dbReference type="FunFam" id="1.10.3470.10:FF:000001">
    <property type="entry name" value="Vitamin B12 ABC transporter permease BtuC"/>
    <property type="match status" value="1"/>
</dbReference>
<feature type="transmembrane region" description="Helical" evidence="8">
    <location>
        <begin position="166"/>
        <end position="188"/>
    </location>
</feature>